<dbReference type="Proteomes" id="UP000652198">
    <property type="component" value="Unassembled WGS sequence"/>
</dbReference>
<dbReference type="Pfam" id="PF05930">
    <property type="entry name" value="Phage_AlpA"/>
    <property type="match status" value="1"/>
</dbReference>
<gene>
    <name evidence="1" type="ORF">GNZ12_07980</name>
</gene>
<protein>
    <submittedName>
        <fullName evidence="1">AlpA family phage regulatory protein</fullName>
    </submittedName>
</protein>
<keyword evidence="2" id="KW-1185">Reference proteome</keyword>
<accession>A0ABX2BKI0</accession>
<comment type="caution">
    <text evidence="1">The sequence shown here is derived from an EMBL/GenBank/DDBJ whole genome shotgun (WGS) entry which is preliminary data.</text>
</comment>
<evidence type="ECO:0000313" key="1">
    <source>
        <dbReference type="EMBL" id="NPT41256.1"/>
    </source>
</evidence>
<dbReference type="EMBL" id="WOEY01000029">
    <property type="protein sequence ID" value="NPT41256.1"/>
    <property type="molecule type" value="Genomic_DNA"/>
</dbReference>
<dbReference type="RefSeq" id="WP_172309820.1">
    <property type="nucleotide sequence ID" value="NZ_WOEY01000029.1"/>
</dbReference>
<proteinExistence type="predicted"/>
<name>A0ABX2BKI0_9BURK</name>
<evidence type="ECO:0000313" key="2">
    <source>
        <dbReference type="Proteomes" id="UP000652198"/>
    </source>
</evidence>
<organism evidence="1 2">
    <name type="scientific">Paraburkholderia solitsugae</name>
    <dbReference type="NCBI Taxonomy" id="2675748"/>
    <lineage>
        <taxon>Bacteria</taxon>
        <taxon>Pseudomonadati</taxon>
        <taxon>Pseudomonadota</taxon>
        <taxon>Betaproteobacteria</taxon>
        <taxon>Burkholderiales</taxon>
        <taxon>Burkholderiaceae</taxon>
        <taxon>Paraburkholderia</taxon>
    </lineage>
</organism>
<reference evidence="1 2" key="1">
    <citation type="submission" date="2019-11" db="EMBL/GenBank/DDBJ databases">
        <title>Metabolism of dissolved organic matter in forest soils.</title>
        <authorList>
            <person name="Cyle K.T."/>
            <person name="Wilhelm R.C."/>
            <person name="Martinez C.E."/>
        </authorList>
    </citation>
    <scope>NUCLEOTIDE SEQUENCE [LARGE SCALE GENOMIC DNA]</scope>
    <source>
        <strain evidence="1 2">1N</strain>
    </source>
</reference>
<dbReference type="InterPro" id="IPR010260">
    <property type="entry name" value="AlpA"/>
</dbReference>
<sequence>MVFTFIKPQIEANAAAKKTGKKAKPTHRATTAVEPVLPVKPVKQSPIIDLSQPGRLRVNDVIKLLAISRPTLYARVRDGKFPQPDGHDAKIPFWRTETLREFLKK</sequence>